<keyword evidence="3" id="KW-0472">Membrane</keyword>
<organism evidence="4 5">
    <name type="scientific">Polistes dominula</name>
    <name type="common">European paper wasp</name>
    <name type="synonym">Vespa dominula</name>
    <dbReference type="NCBI Taxonomy" id="743375"/>
    <lineage>
        <taxon>Eukaryota</taxon>
        <taxon>Metazoa</taxon>
        <taxon>Ecdysozoa</taxon>
        <taxon>Arthropoda</taxon>
        <taxon>Hexapoda</taxon>
        <taxon>Insecta</taxon>
        <taxon>Pterygota</taxon>
        <taxon>Neoptera</taxon>
        <taxon>Endopterygota</taxon>
        <taxon>Hymenoptera</taxon>
        <taxon>Apocrita</taxon>
        <taxon>Aculeata</taxon>
        <taxon>Vespoidea</taxon>
        <taxon>Vespidae</taxon>
        <taxon>Polistinae</taxon>
        <taxon>Polistini</taxon>
        <taxon>Polistes</taxon>
    </lineage>
</organism>
<feature type="compositionally biased region" description="Basic and acidic residues" evidence="2">
    <location>
        <begin position="760"/>
        <end position="777"/>
    </location>
</feature>
<evidence type="ECO:0000256" key="3">
    <source>
        <dbReference type="SAM" id="Phobius"/>
    </source>
</evidence>
<sequence>MCNSAGRQSISEKKTLSSRNGLMSAPSRDENPYVESSDSKLSKNDRRKKLLNECEYLLRNRPPKGNQKSSSRKCDKSSTSCKNANDLDFSKYWISGEQFFQTPPKNFNESDECSNEQDSATFVQLFGNDDDDNIFQSHRRVSSNDSKLDDTFVVPTKENNDDNKLDMLKDVKTSSHIDEDFLHRFKLPFYRPELENDNKITNSNFAIDTSNFNETNRTSPNKNVRKSNVTEDIRSCCFESSKEGYCEDAVMNIRKSNSQEQYSTPLELKFIKEKEDFQKIRTSKDDGKQTSLSGGKKIIGRKDKVKKWLNNMLLLIDDISIIEYNKENIKKHNHHRKTSWDNLKRKSSYNSVGPRFETVELFKEKKARKVSPSIYPTCRHLDQMKKHNGIRLNRQVNVQPVWKPAGAVKPLASNPTFLNNEPINFRSQTLFNKDNQIVKRSIANPSESTVLRRKHFLKDNRRNENLIEEGVNDLCELFAKTQITSKGREGNRNSSNMSLMNVRGKSRELNLTKNKSQSKLHPRIFNLTPRNTSQILFKNKQDGKLPMANNSSTNIPTKVFIKNYEKNDEIKDQILNGLENNDNRKSSMHLLKIHDKFPANQSSTYQNQETEQSTKKEMKEESSKEKLHLSDEETIKIDDSNYSSDEKTIKIDDSNYSPKSVLKSYENLDHHTPIENQPSLTSSTNISYKTDLSSVSNLMTAATASKCCQASSLSSSESKISMIFNQFIKQNQSATIDKDSLDISMDYNREKDESDELSELNDRFKQDSDVIDNNEKDKTSPNLVSNVLYSSKINDTLKNPLNKLSIDTTLNISNDLETESMNLTIMEKLRSNDNESIDQMINEKKSKISQTISNLKSVCDAFTNIDDIKPNCFEQFNKTIISSSPNEIDVNVSLKDVATEVLSQDQSILLPIQMIQTRTNERSYKVMKNNATNLNINLINNCDETDTIVNVESKSIGTSDEENLNHNDRWVMETVELYCEQPNDNLSKIEDKDQKENIDSPNDQWVDETVELYCEQPKDENEYKEDKIKLKKCNKLLVKINSGDEQPNDENEYKEDKIKLKKYNELLTKINNNDDNIEKSTLSESLMNQLNGIKEQLQSVDMQLNKLQATTIQANDVLYRIDKTTIPLDYNSKKMTVSSNDLSESLNEKKVKNDDRFSNEDLRKSSLIEASLSSCHSFERSSKISEEHFQLLNTDFNKISDNVNTLQTTSHYSTNFYEVLRISEDNSNDNQSKESKEKFSTKSNSLSEDSLEKFVEKEESIERDKRLSCEYFNENCHFYNNLNDFNDKVENILDMKMKSLSVENIFCESKPIDYSLSNDESDETNSFVFVSRRNSDNTEEKEMKIISNESQHSIFFNTNNSTGTVSNASNIRDQGLQVMKYCEKEISSPNLQNEEDEFNDFQDLGITREGLLLLIYFTVCSFVFFCLNFSFNCETFI</sequence>
<evidence type="ECO:0000256" key="1">
    <source>
        <dbReference type="SAM" id="Coils"/>
    </source>
</evidence>
<keyword evidence="3" id="KW-0812">Transmembrane</keyword>
<gene>
    <name evidence="5" type="primary">LOC107072263</name>
</gene>
<feature type="compositionally biased region" description="Basic and acidic residues" evidence="2">
    <location>
        <begin position="612"/>
        <end position="640"/>
    </location>
</feature>
<evidence type="ECO:0000256" key="2">
    <source>
        <dbReference type="SAM" id="MobiDB-lite"/>
    </source>
</evidence>
<feature type="coiled-coil region" evidence="1">
    <location>
        <begin position="1053"/>
        <end position="1110"/>
    </location>
</feature>
<accession>A0ABM1J4Z2</accession>
<feature type="compositionally biased region" description="Basic and acidic residues" evidence="2">
    <location>
        <begin position="27"/>
        <end position="58"/>
    </location>
</feature>
<feature type="region of interest" description="Disordered" evidence="2">
    <location>
        <begin position="750"/>
        <end position="777"/>
    </location>
</feature>
<evidence type="ECO:0000313" key="5">
    <source>
        <dbReference type="RefSeq" id="XP_015187530.1"/>
    </source>
</evidence>
<dbReference type="GeneID" id="107072263"/>
<name>A0ABM1J4Z2_POLDO</name>
<dbReference type="RefSeq" id="XP_015187530.1">
    <property type="nucleotide sequence ID" value="XM_015332044.1"/>
</dbReference>
<evidence type="ECO:0000313" key="4">
    <source>
        <dbReference type="Proteomes" id="UP000694924"/>
    </source>
</evidence>
<proteinExistence type="predicted"/>
<keyword evidence="3" id="KW-1133">Transmembrane helix</keyword>
<dbReference type="Proteomes" id="UP000694924">
    <property type="component" value="Unplaced"/>
</dbReference>
<keyword evidence="1" id="KW-0175">Coiled coil</keyword>
<feature type="transmembrane region" description="Helical" evidence="3">
    <location>
        <begin position="1411"/>
        <end position="1431"/>
    </location>
</feature>
<feature type="region of interest" description="Disordered" evidence="2">
    <location>
        <begin position="596"/>
        <end position="640"/>
    </location>
</feature>
<reference evidence="5" key="1">
    <citation type="submission" date="2025-08" db="UniProtKB">
        <authorList>
            <consortium name="RefSeq"/>
        </authorList>
    </citation>
    <scope>IDENTIFICATION</scope>
    <source>
        <tissue evidence="5">Whole body</tissue>
    </source>
</reference>
<protein>
    <submittedName>
        <fullName evidence="5">Probable WRKY transcription factor protein 1</fullName>
    </submittedName>
</protein>
<feature type="region of interest" description="Disordered" evidence="2">
    <location>
        <begin position="1"/>
        <end position="81"/>
    </location>
</feature>
<keyword evidence="4" id="KW-1185">Reference proteome</keyword>